<gene>
    <name evidence="1" type="ORF">UFOPK2625_00498</name>
</gene>
<dbReference type="Pfam" id="PF04832">
    <property type="entry name" value="SOUL"/>
    <property type="match status" value="1"/>
</dbReference>
<dbReference type="Gene3D" id="3.20.80.10">
    <property type="entry name" value="Regulatory factor, effector binding domain"/>
    <property type="match status" value="1"/>
</dbReference>
<reference evidence="1" key="1">
    <citation type="submission" date="2020-05" db="EMBL/GenBank/DDBJ databases">
        <authorList>
            <person name="Chiriac C."/>
            <person name="Salcher M."/>
            <person name="Ghai R."/>
            <person name="Kavagutti S V."/>
        </authorList>
    </citation>
    <scope>NUCLEOTIDE SEQUENCE</scope>
</reference>
<dbReference type="SUPFAM" id="SSF55136">
    <property type="entry name" value="Probable bacterial effector-binding domain"/>
    <property type="match status" value="1"/>
</dbReference>
<name>A0A6J6PQA7_9ZZZZ</name>
<organism evidence="1">
    <name type="scientific">freshwater metagenome</name>
    <dbReference type="NCBI Taxonomy" id="449393"/>
    <lineage>
        <taxon>unclassified sequences</taxon>
        <taxon>metagenomes</taxon>
        <taxon>ecological metagenomes</taxon>
    </lineage>
</organism>
<dbReference type="AlphaFoldDB" id="A0A6J6PQA7"/>
<sequence>MGKLRISTVVSKSQYNSNMTKRQEYRVISTHKDFEVREYQPCVLAEVKVSADYATASSAAFGSLFKYISQGNNASEKIAMTAPVISAQREPAVSADEWFVSFVMPSGSTIGQMPQPNDARVHLRELAAETCVAASFKGTATAKKSEAVALQLRLAASKENIALSSETRICRFDPPFKPGFMQYNEIVIPIHPGE</sequence>
<evidence type="ECO:0000313" key="1">
    <source>
        <dbReference type="EMBL" id="CAB4700656.1"/>
    </source>
</evidence>
<dbReference type="PANTHER" id="PTHR11220:SF58">
    <property type="entry name" value="SOUL HEME-BINDING FAMILY PROTEIN"/>
    <property type="match status" value="1"/>
</dbReference>
<dbReference type="InterPro" id="IPR011256">
    <property type="entry name" value="Reg_factor_effector_dom_sf"/>
</dbReference>
<dbReference type="InterPro" id="IPR006917">
    <property type="entry name" value="SOUL_heme-bd"/>
</dbReference>
<dbReference type="PANTHER" id="PTHR11220">
    <property type="entry name" value="HEME-BINDING PROTEIN-RELATED"/>
    <property type="match status" value="1"/>
</dbReference>
<accession>A0A6J6PQA7</accession>
<protein>
    <submittedName>
        <fullName evidence="1">Unannotated protein</fullName>
    </submittedName>
</protein>
<dbReference type="EMBL" id="CAEZXZ010000055">
    <property type="protein sequence ID" value="CAB4700656.1"/>
    <property type="molecule type" value="Genomic_DNA"/>
</dbReference>
<proteinExistence type="predicted"/>